<dbReference type="PROSITE" id="PS51257">
    <property type="entry name" value="PROKAR_LIPOPROTEIN"/>
    <property type="match status" value="1"/>
</dbReference>
<evidence type="ECO:0000313" key="3">
    <source>
        <dbReference type="EMBL" id="GIG21152.1"/>
    </source>
</evidence>
<organism evidence="3 4">
    <name type="scientific">Cellulomonas chitinilytica</name>
    <dbReference type="NCBI Taxonomy" id="398759"/>
    <lineage>
        <taxon>Bacteria</taxon>
        <taxon>Bacillati</taxon>
        <taxon>Actinomycetota</taxon>
        <taxon>Actinomycetes</taxon>
        <taxon>Micrococcales</taxon>
        <taxon>Cellulomonadaceae</taxon>
        <taxon>Cellulomonas</taxon>
    </lineage>
</organism>
<dbReference type="EMBL" id="BONK01000005">
    <property type="protein sequence ID" value="GIG21152.1"/>
    <property type="molecule type" value="Genomic_DNA"/>
</dbReference>
<name>A0A919P2Y0_9CELL</name>
<evidence type="ECO:0000313" key="4">
    <source>
        <dbReference type="Proteomes" id="UP000632740"/>
    </source>
</evidence>
<keyword evidence="2" id="KW-0732">Signal</keyword>
<feature type="signal peptide" evidence="2">
    <location>
        <begin position="1"/>
        <end position="28"/>
    </location>
</feature>
<comment type="caution">
    <text evidence="3">The sequence shown here is derived from an EMBL/GenBank/DDBJ whole genome shotgun (WGS) entry which is preliminary data.</text>
</comment>
<evidence type="ECO:0008006" key="5">
    <source>
        <dbReference type="Google" id="ProtNLM"/>
    </source>
</evidence>
<evidence type="ECO:0000256" key="1">
    <source>
        <dbReference type="SAM" id="MobiDB-lite"/>
    </source>
</evidence>
<feature type="region of interest" description="Disordered" evidence="1">
    <location>
        <begin position="29"/>
        <end position="48"/>
    </location>
</feature>
<proteinExistence type="predicted"/>
<dbReference type="AlphaFoldDB" id="A0A919P2Y0"/>
<keyword evidence="4" id="KW-1185">Reference proteome</keyword>
<reference evidence="3" key="1">
    <citation type="submission" date="2021-01" db="EMBL/GenBank/DDBJ databases">
        <title>Whole genome shotgun sequence of Cellulomonas chitinilytica NBRC 110799.</title>
        <authorList>
            <person name="Komaki H."/>
            <person name="Tamura T."/>
        </authorList>
    </citation>
    <scope>NUCLEOTIDE SEQUENCE</scope>
    <source>
        <strain evidence="3">NBRC 110799</strain>
    </source>
</reference>
<gene>
    <name evidence="3" type="ORF">Cch01nite_18760</name>
</gene>
<dbReference type="Proteomes" id="UP000632740">
    <property type="component" value="Unassembled WGS sequence"/>
</dbReference>
<sequence length="200" mass="20223">MVVKCRLAGALGAPLVLLLAACTSSGNAPEASTSAPTQAAPTTAAPSLSAEDEAASAAAQVVSAYFRTVVSCLADPPNSPSTCFDGVTIATERTNMNNALISAQQAKTKAVGSIEVVSTERRSVDLSGDPSATPPVAPTVVLRVCSDGATFDVLNSAGQSVIPATQPDREVADVTVVDYGYPDATQWRVGLVTPVQGATC</sequence>
<protein>
    <recommendedName>
        <fullName evidence="5">Lipoprotein</fullName>
    </recommendedName>
</protein>
<accession>A0A919P2Y0</accession>
<feature type="chain" id="PRO_5038582614" description="Lipoprotein" evidence="2">
    <location>
        <begin position="29"/>
        <end position="200"/>
    </location>
</feature>
<evidence type="ECO:0000256" key="2">
    <source>
        <dbReference type="SAM" id="SignalP"/>
    </source>
</evidence>